<dbReference type="GeneID" id="13281120"/>
<dbReference type="RefSeq" id="XP_003839321.1">
    <property type="nucleotide sequence ID" value="XM_003839273.1"/>
</dbReference>
<sequence>MTTPDSRDRRYCCSSEIVMSWGFGASAPEQAEHSHVAQSRIYLHFTIGLFVQYLLPRIDYRISQQCIILELSSGSNTWFGAGTRGGRFIPVVCSIGQEFFPIHCAYHHGSCISTSFAVGRHLLLGLPVAKSGHSPLLRLSIRTMAPLNEMLTHALLDEVNSFWFRHMPDPDSIIAPDVADAGPWFSATEDFDKECIEKFGPVLDTIKTTKPSADEILATANPATALHWMSLIILLDQLPRNCYRGPGVGIAYSFFDPLALAISLQAIERGIPNDPAVRFRLAYKFWFCMPLEHSEELKIQEKLSNEHANMWGEIDNLIESPEGEANKELAQYCAAFNKRRESYERFKGTIQGICDSHMHQIRSFGRYPYRNERLGRVSTKEELEYLNQKP</sequence>
<gene>
    <name evidence="1" type="ORF">LEMA_P029940.1</name>
</gene>
<name>E4ZW66_LEPMJ</name>
<dbReference type="Gene3D" id="1.25.40.10">
    <property type="entry name" value="Tetratricopeptide repeat domain"/>
    <property type="match status" value="1"/>
</dbReference>
<evidence type="ECO:0000313" key="1">
    <source>
        <dbReference type="EMBL" id="CBX95842.1"/>
    </source>
</evidence>
<dbReference type="Gene3D" id="1.20.58.320">
    <property type="entry name" value="TPR-like"/>
    <property type="match status" value="1"/>
</dbReference>
<keyword evidence="2" id="KW-1185">Reference proteome</keyword>
<dbReference type="EMBL" id="FP929127">
    <property type="protein sequence ID" value="CBX95842.1"/>
    <property type="molecule type" value="Genomic_DNA"/>
</dbReference>
<dbReference type="SUPFAM" id="SSF48452">
    <property type="entry name" value="TPR-like"/>
    <property type="match status" value="1"/>
</dbReference>
<dbReference type="eggNOG" id="ENOG502S80R">
    <property type="taxonomic scope" value="Eukaryota"/>
</dbReference>
<dbReference type="STRING" id="985895.E4ZW66"/>
<dbReference type="OrthoDB" id="414698at2759"/>
<evidence type="ECO:0008006" key="3">
    <source>
        <dbReference type="Google" id="ProtNLM"/>
    </source>
</evidence>
<organism evidence="2">
    <name type="scientific">Leptosphaeria maculans (strain JN3 / isolate v23.1.3 / race Av1-4-5-6-7-8)</name>
    <name type="common">Blackleg fungus</name>
    <name type="synonym">Phoma lingam</name>
    <dbReference type="NCBI Taxonomy" id="985895"/>
    <lineage>
        <taxon>Eukaryota</taxon>
        <taxon>Fungi</taxon>
        <taxon>Dikarya</taxon>
        <taxon>Ascomycota</taxon>
        <taxon>Pezizomycotina</taxon>
        <taxon>Dothideomycetes</taxon>
        <taxon>Pleosporomycetidae</taxon>
        <taxon>Pleosporales</taxon>
        <taxon>Pleosporineae</taxon>
        <taxon>Leptosphaeriaceae</taxon>
        <taxon>Plenodomus</taxon>
        <taxon>Plenodomus lingam/Leptosphaeria maculans species complex</taxon>
    </lineage>
</organism>
<evidence type="ECO:0000313" key="2">
    <source>
        <dbReference type="Proteomes" id="UP000002668"/>
    </source>
</evidence>
<dbReference type="Pfam" id="PF06041">
    <property type="entry name" value="DUF924"/>
    <property type="match status" value="1"/>
</dbReference>
<dbReference type="InterPro" id="IPR011990">
    <property type="entry name" value="TPR-like_helical_dom_sf"/>
</dbReference>
<accession>E4ZW66</accession>
<dbReference type="HOGENOM" id="CLU_708006_0_0_1"/>
<dbReference type="VEuPathDB" id="FungiDB:LEMA_P029940.1"/>
<proteinExistence type="predicted"/>
<dbReference type="InterPro" id="IPR010323">
    <property type="entry name" value="DUF924"/>
</dbReference>
<dbReference type="Proteomes" id="UP000002668">
    <property type="component" value="Genome"/>
</dbReference>
<dbReference type="AlphaFoldDB" id="E4ZW66"/>
<dbReference type="InParanoid" id="E4ZW66"/>
<protein>
    <recommendedName>
        <fullName evidence="3">DUF924-domain-containing protein</fullName>
    </recommendedName>
</protein>
<reference evidence="2" key="1">
    <citation type="journal article" date="2011" name="Nat. Commun.">
        <title>Effector diversification within compartments of the Leptosphaeria maculans genome affected by Repeat-Induced Point mutations.</title>
        <authorList>
            <person name="Rouxel T."/>
            <person name="Grandaubert J."/>
            <person name="Hane J.K."/>
            <person name="Hoede C."/>
            <person name="van de Wouw A.P."/>
            <person name="Couloux A."/>
            <person name="Dominguez V."/>
            <person name="Anthouard V."/>
            <person name="Bally P."/>
            <person name="Bourras S."/>
            <person name="Cozijnsen A.J."/>
            <person name="Ciuffetti L.M."/>
            <person name="Degrave A."/>
            <person name="Dilmaghani A."/>
            <person name="Duret L."/>
            <person name="Fudal I."/>
            <person name="Goodwin S.B."/>
            <person name="Gout L."/>
            <person name="Glaser N."/>
            <person name="Linglin J."/>
            <person name="Kema G.H.J."/>
            <person name="Lapalu N."/>
            <person name="Lawrence C.B."/>
            <person name="May K."/>
            <person name="Meyer M."/>
            <person name="Ollivier B."/>
            <person name="Poulain J."/>
            <person name="Schoch C.L."/>
            <person name="Simon A."/>
            <person name="Spatafora J.W."/>
            <person name="Stachowiak A."/>
            <person name="Turgeon B.G."/>
            <person name="Tyler B.M."/>
            <person name="Vincent D."/>
            <person name="Weissenbach J."/>
            <person name="Amselem J."/>
            <person name="Quesneville H."/>
            <person name="Oliver R.P."/>
            <person name="Wincker P."/>
            <person name="Balesdent M.-H."/>
            <person name="Howlett B.J."/>
        </authorList>
    </citation>
    <scope>NUCLEOTIDE SEQUENCE [LARGE SCALE GENOMIC DNA]</scope>
    <source>
        <strain evidence="2">JN3 / isolate v23.1.3 / race Av1-4-5-6-7-8</strain>
    </source>
</reference>